<dbReference type="EMBL" id="AMZH03012790">
    <property type="protein sequence ID" value="RRT50390.1"/>
    <property type="molecule type" value="Genomic_DNA"/>
</dbReference>
<comment type="caution">
    <text evidence="2">The sequence shown here is derived from an EMBL/GenBank/DDBJ whole genome shotgun (WGS) entry which is preliminary data.</text>
</comment>
<name>A0A426YFF1_ENSVE</name>
<evidence type="ECO:0000313" key="3">
    <source>
        <dbReference type="Proteomes" id="UP000287651"/>
    </source>
</evidence>
<feature type="compositionally biased region" description="Basic and acidic residues" evidence="1">
    <location>
        <begin position="47"/>
        <end position="62"/>
    </location>
</feature>
<accession>A0A426YFF1</accession>
<organism evidence="2 3">
    <name type="scientific">Ensete ventricosum</name>
    <name type="common">Abyssinian banana</name>
    <name type="synonym">Musa ensete</name>
    <dbReference type="NCBI Taxonomy" id="4639"/>
    <lineage>
        <taxon>Eukaryota</taxon>
        <taxon>Viridiplantae</taxon>
        <taxon>Streptophyta</taxon>
        <taxon>Embryophyta</taxon>
        <taxon>Tracheophyta</taxon>
        <taxon>Spermatophyta</taxon>
        <taxon>Magnoliopsida</taxon>
        <taxon>Liliopsida</taxon>
        <taxon>Zingiberales</taxon>
        <taxon>Musaceae</taxon>
        <taxon>Ensete</taxon>
    </lineage>
</organism>
<feature type="region of interest" description="Disordered" evidence="1">
    <location>
        <begin position="41"/>
        <end position="62"/>
    </location>
</feature>
<evidence type="ECO:0000313" key="2">
    <source>
        <dbReference type="EMBL" id="RRT50390.1"/>
    </source>
</evidence>
<dbReference type="Proteomes" id="UP000287651">
    <property type="component" value="Unassembled WGS sequence"/>
</dbReference>
<sequence>MRLSVSASGGQRRLVGVRAMTGDDEGYDRGQQCSYVVGEAAIEEEGSDGKHEAEKAEGEGNS</sequence>
<dbReference type="AlphaFoldDB" id="A0A426YFF1"/>
<protein>
    <submittedName>
        <fullName evidence="2">Uncharacterized protein</fullName>
    </submittedName>
</protein>
<proteinExistence type="predicted"/>
<evidence type="ECO:0000256" key="1">
    <source>
        <dbReference type="SAM" id="MobiDB-lite"/>
    </source>
</evidence>
<gene>
    <name evidence="2" type="ORF">B296_00010691</name>
</gene>
<reference evidence="2 3" key="1">
    <citation type="journal article" date="2014" name="Agronomy (Basel)">
        <title>A Draft Genome Sequence for Ensete ventricosum, the Drought-Tolerant Tree Against Hunger.</title>
        <authorList>
            <person name="Harrison J."/>
            <person name="Moore K.A."/>
            <person name="Paszkiewicz K."/>
            <person name="Jones T."/>
            <person name="Grant M."/>
            <person name="Ambacheew D."/>
            <person name="Muzemil S."/>
            <person name="Studholme D.J."/>
        </authorList>
    </citation>
    <scope>NUCLEOTIDE SEQUENCE [LARGE SCALE GENOMIC DNA]</scope>
</reference>